<evidence type="ECO:0000313" key="3">
    <source>
        <dbReference type="EMBL" id="CAF2058385.1"/>
    </source>
</evidence>
<dbReference type="Proteomes" id="UP000663887">
    <property type="component" value="Unassembled WGS sequence"/>
</dbReference>
<protein>
    <recommendedName>
        <fullName evidence="1">RHD domain-containing protein</fullName>
    </recommendedName>
</protein>
<dbReference type="Proteomes" id="UP000663834">
    <property type="component" value="Unassembled WGS sequence"/>
</dbReference>
<keyword evidence="8" id="KW-1185">Reference proteome</keyword>
<evidence type="ECO:0000313" key="5">
    <source>
        <dbReference type="EMBL" id="CAF2118508.1"/>
    </source>
</evidence>
<dbReference type="EMBL" id="CAJNRF010010228">
    <property type="protein sequence ID" value="CAF2118508.1"/>
    <property type="molecule type" value="Genomic_DNA"/>
</dbReference>
<dbReference type="EMBL" id="CAJNOW010019293">
    <property type="protein sequence ID" value="CAF1671588.1"/>
    <property type="molecule type" value="Genomic_DNA"/>
</dbReference>
<dbReference type="AlphaFoldDB" id="A0A816G7Y0"/>
<reference evidence="2" key="1">
    <citation type="submission" date="2021-02" db="EMBL/GenBank/DDBJ databases">
        <authorList>
            <person name="Nowell W R."/>
        </authorList>
    </citation>
    <scope>NUCLEOTIDE SEQUENCE</scope>
</reference>
<evidence type="ECO:0000313" key="7">
    <source>
        <dbReference type="Proteomes" id="UP000663834"/>
    </source>
</evidence>
<dbReference type="EMBL" id="CAJOBG010003816">
    <property type="protein sequence ID" value="CAF4082063.1"/>
    <property type="molecule type" value="Genomic_DNA"/>
</dbReference>
<dbReference type="Proteomes" id="UP000663866">
    <property type="component" value="Unassembled WGS sequence"/>
</dbReference>
<dbReference type="OrthoDB" id="10040922at2759"/>
<evidence type="ECO:0000313" key="8">
    <source>
        <dbReference type="Proteomes" id="UP000663866"/>
    </source>
</evidence>
<dbReference type="Proteomes" id="UP000663824">
    <property type="component" value="Unassembled WGS sequence"/>
</dbReference>
<dbReference type="EMBL" id="CAJNRG010003527">
    <property type="protein sequence ID" value="CAF2058385.1"/>
    <property type="molecule type" value="Genomic_DNA"/>
</dbReference>
<dbReference type="InterPro" id="IPR011539">
    <property type="entry name" value="RHD_DNA_bind_dom"/>
</dbReference>
<evidence type="ECO:0000313" key="2">
    <source>
        <dbReference type="EMBL" id="CAF1671588.1"/>
    </source>
</evidence>
<dbReference type="PROSITE" id="PS50254">
    <property type="entry name" value="REL_2"/>
    <property type="match status" value="1"/>
</dbReference>
<proteinExistence type="predicted"/>
<name>A0A816G7Y0_9BILA</name>
<dbReference type="GO" id="GO:0003700">
    <property type="term" value="F:DNA-binding transcription factor activity"/>
    <property type="evidence" value="ECO:0007669"/>
    <property type="project" value="InterPro"/>
</dbReference>
<evidence type="ECO:0000313" key="4">
    <source>
        <dbReference type="EMBL" id="CAF2102055.1"/>
    </source>
</evidence>
<feature type="domain" description="RHD" evidence="1">
    <location>
        <begin position="3"/>
        <end position="54"/>
    </location>
</feature>
<organism evidence="2 7">
    <name type="scientific">Rotaria magnacalcarata</name>
    <dbReference type="NCBI Taxonomy" id="392030"/>
    <lineage>
        <taxon>Eukaryota</taxon>
        <taxon>Metazoa</taxon>
        <taxon>Spiralia</taxon>
        <taxon>Gnathifera</taxon>
        <taxon>Rotifera</taxon>
        <taxon>Eurotatoria</taxon>
        <taxon>Bdelloidea</taxon>
        <taxon>Philodinida</taxon>
        <taxon>Philodinidae</taxon>
        <taxon>Rotaria</taxon>
    </lineage>
</organism>
<sequence>MSTPMPPLRLIAEPKPSYRERYMCETDRHRNRAQRFVRADGNNPYQFVYPTVEIPTEWTTKLQHALHIRLTLVTVPNERVPVRCVHPYPIDTEDTNVIKDPSSNALYFPVSYDELRSGRKSFQFTQKKLTKYQLRNHGPLRLFNSDEKDNGRLQDPTDVRRFIEIYELKKSQLVFSIAALQPDTLLPVIYDISSAFSHVMTAITASMNDEDIGFRCSPRKGDCKGGDEIIMVIPKIDRRKSLIVCFEHPSINSRSTVNLEFVDTKTILFYSPPCPFTLTIDNPTVSIPIVVTQNNLVIAHVDFIYQSLNRCLVCDSNFILTNSNSASYKKRLLTELDEVDAIRFNKAALDRTEKNEFDHSHIRNYLIAAKKSIPLKSDIQYPLFDNAMCEGSIDSALKLLQTSNNCFDRKNDPTEISLLNDSTLNRNKSNETMYKKRTKTANQVTNKGNNLLRVLANVSKDHYKETNGSLTSLSNDEMKYLMSKFNQG</sequence>
<evidence type="ECO:0000313" key="6">
    <source>
        <dbReference type="EMBL" id="CAF4082063.1"/>
    </source>
</evidence>
<evidence type="ECO:0000259" key="1">
    <source>
        <dbReference type="PROSITE" id="PS50254"/>
    </source>
</evidence>
<dbReference type="EMBL" id="CAJNRE010011514">
    <property type="protein sequence ID" value="CAF2102055.1"/>
    <property type="molecule type" value="Genomic_DNA"/>
</dbReference>
<dbReference type="GO" id="GO:0003677">
    <property type="term" value="F:DNA binding"/>
    <property type="evidence" value="ECO:0007669"/>
    <property type="project" value="InterPro"/>
</dbReference>
<dbReference type="Proteomes" id="UP000663856">
    <property type="component" value="Unassembled WGS sequence"/>
</dbReference>
<comment type="caution">
    <text evidence="2">The sequence shown here is derived from an EMBL/GenBank/DDBJ whole genome shotgun (WGS) entry which is preliminary data.</text>
</comment>
<accession>A0A816G7Y0</accession>
<gene>
    <name evidence="2" type="ORF">KQP761_LOCUS34373</name>
    <name evidence="4" type="ORF">MBJ925_LOCUS22448</name>
    <name evidence="6" type="ORF">OVN521_LOCUS19831</name>
    <name evidence="5" type="ORF">WKI299_LOCUS23885</name>
    <name evidence="3" type="ORF">XDN619_LOCUS10136</name>
</gene>